<keyword evidence="4" id="KW-1185">Reference proteome</keyword>
<dbReference type="eggNOG" id="COG2304">
    <property type="taxonomic scope" value="Bacteria"/>
</dbReference>
<protein>
    <recommendedName>
        <fullName evidence="2">Peptidase M64 N-terminal domain-containing protein</fullName>
    </recommendedName>
</protein>
<evidence type="ECO:0000313" key="3">
    <source>
        <dbReference type="EMBL" id="KFN48737.1"/>
    </source>
</evidence>
<accession>A0A091BB46</accession>
<proteinExistence type="predicted"/>
<sequence length="468" mass="52464">MRLALLIFLLALPCLASGAAPATLRVDLQHGGDATREHYALERVVIEPLPWPGNPDRPIDDSNRGMNLFEVVDPDSGAVLYSRGYSTIFGEWQSTDEAKATARSFQESLRFPRPDGPVELRVHARDETNGWKQVWSLRVDPDAPDVERVLAPAPARPIAIHHSGDSAHKVDLLILGDGYAADELDAFEADARRMVAHLFTVSPFRERRDDFNVWALTVPVPESGVSRPSTGLHRASATGLRYDIFGSERYALSVDNRAWRELAQYAPYEFVEIIFNSETYGGGGIFGMFSTAAADSDWADYLFVHEFGHHFAGLADEYYTSPVAYDHAAPGERPEPWEPNATANTDPATLKWRELLTPGTALPTDWPKAEFEAFQRENQAERARIRAERRPEAEMSELFRREQAFIDALFDPHANRSVVGAFEGANYQATGYFRPQLQCLMFTRHDAFCDVCRDGVEEIIDLYSGGRR</sequence>
<keyword evidence="1" id="KW-0732">Signal</keyword>
<dbReference type="Gene3D" id="2.60.40.3250">
    <property type="entry name" value="Peptidase M64, N-terminal domain"/>
    <property type="match status" value="1"/>
</dbReference>
<organism evidence="3 4">
    <name type="scientific">Arenimonas composti TR7-09 = DSM 18010</name>
    <dbReference type="NCBI Taxonomy" id="1121013"/>
    <lineage>
        <taxon>Bacteria</taxon>
        <taxon>Pseudomonadati</taxon>
        <taxon>Pseudomonadota</taxon>
        <taxon>Gammaproteobacteria</taxon>
        <taxon>Lysobacterales</taxon>
        <taxon>Lysobacteraceae</taxon>
        <taxon>Arenimonas</taxon>
    </lineage>
</organism>
<evidence type="ECO:0000256" key="1">
    <source>
        <dbReference type="SAM" id="SignalP"/>
    </source>
</evidence>
<dbReference type="InterPro" id="IPR019026">
    <property type="entry name" value="Peptidase_M64_IgA"/>
</dbReference>
<dbReference type="STRING" id="1121013.GCA_000426365_02677"/>
<dbReference type="InterPro" id="IPR024079">
    <property type="entry name" value="MetalloPept_cat_dom_sf"/>
</dbReference>
<dbReference type="AlphaFoldDB" id="A0A091BB46"/>
<dbReference type="GO" id="GO:0008237">
    <property type="term" value="F:metallopeptidase activity"/>
    <property type="evidence" value="ECO:0007669"/>
    <property type="project" value="InterPro"/>
</dbReference>
<dbReference type="Pfam" id="PF16217">
    <property type="entry name" value="M64_N"/>
    <property type="match status" value="1"/>
</dbReference>
<reference evidence="3 4" key="1">
    <citation type="submission" date="2013-09" db="EMBL/GenBank/DDBJ databases">
        <title>Genome sequencing of Arenimonas composti.</title>
        <authorList>
            <person name="Chen F."/>
            <person name="Wang G."/>
        </authorList>
    </citation>
    <scope>NUCLEOTIDE SEQUENCE [LARGE SCALE GENOMIC DNA]</scope>
    <source>
        <strain evidence="3 4">TR7-09</strain>
    </source>
</reference>
<evidence type="ECO:0000313" key="4">
    <source>
        <dbReference type="Proteomes" id="UP000029391"/>
    </source>
</evidence>
<gene>
    <name evidence="3" type="ORF">P873_13855</name>
</gene>
<comment type="caution">
    <text evidence="3">The sequence shown here is derived from an EMBL/GenBank/DDBJ whole genome shotgun (WGS) entry which is preliminary data.</text>
</comment>
<dbReference type="InterPro" id="IPR032625">
    <property type="entry name" value="M64_N"/>
</dbReference>
<evidence type="ECO:0000259" key="2">
    <source>
        <dbReference type="Pfam" id="PF16217"/>
    </source>
</evidence>
<dbReference type="Proteomes" id="UP000029391">
    <property type="component" value="Unassembled WGS sequence"/>
</dbReference>
<dbReference type="Pfam" id="PF09471">
    <property type="entry name" value="Peptidase_M64"/>
    <property type="match status" value="1"/>
</dbReference>
<dbReference type="InterPro" id="IPR038171">
    <property type="entry name" value="M64_N_sf"/>
</dbReference>
<dbReference type="RefSeq" id="WP_026817570.1">
    <property type="nucleotide sequence ID" value="NZ_AUFF01000012.1"/>
</dbReference>
<dbReference type="Gene3D" id="3.40.390.10">
    <property type="entry name" value="Collagenase (Catalytic Domain)"/>
    <property type="match status" value="1"/>
</dbReference>
<dbReference type="OrthoDB" id="9143597at2"/>
<feature type="domain" description="Peptidase M64 N-terminal" evidence="2">
    <location>
        <begin position="21"/>
        <end position="135"/>
    </location>
</feature>
<feature type="signal peptide" evidence="1">
    <location>
        <begin position="1"/>
        <end position="19"/>
    </location>
</feature>
<dbReference type="EMBL" id="AWXU01000049">
    <property type="protein sequence ID" value="KFN48737.1"/>
    <property type="molecule type" value="Genomic_DNA"/>
</dbReference>
<feature type="chain" id="PRO_5001871003" description="Peptidase M64 N-terminal domain-containing protein" evidence="1">
    <location>
        <begin position="20"/>
        <end position="468"/>
    </location>
</feature>
<name>A0A091BB46_9GAMM</name>